<dbReference type="PANTHER" id="PTHR43674">
    <property type="entry name" value="NITRILASE C965.09-RELATED"/>
    <property type="match status" value="1"/>
</dbReference>
<evidence type="ECO:0000256" key="1">
    <source>
        <dbReference type="ARBA" id="ARBA00022801"/>
    </source>
</evidence>
<protein>
    <submittedName>
        <fullName evidence="3">Hydrolase, carbon-nitrogen family</fullName>
    </submittedName>
</protein>
<dbReference type="SUPFAM" id="SSF56317">
    <property type="entry name" value="Carbon-nitrogen hydrolase"/>
    <property type="match status" value="1"/>
</dbReference>
<accession>A0A0F4YPH1</accession>
<dbReference type="InterPro" id="IPR003010">
    <property type="entry name" value="C-N_Hydrolase"/>
</dbReference>
<dbReference type="InterPro" id="IPR036526">
    <property type="entry name" value="C-N_Hydrolase_sf"/>
</dbReference>
<dbReference type="InterPro" id="IPR050345">
    <property type="entry name" value="Aliph_Amidase/BUP"/>
</dbReference>
<dbReference type="Proteomes" id="UP000053958">
    <property type="component" value="Unassembled WGS sequence"/>
</dbReference>
<dbReference type="RefSeq" id="XP_013326155.1">
    <property type="nucleotide sequence ID" value="XM_013470701.1"/>
</dbReference>
<dbReference type="Pfam" id="PF00795">
    <property type="entry name" value="CN_hydrolase"/>
    <property type="match status" value="1"/>
</dbReference>
<dbReference type="CDD" id="cd07197">
    <property type="entry name" value="nitrilase"/>
    <property type="match status" value="1"/>
</dbReference>
<evidence type="ECO:0000313" key="3">
    <source>
        <dbReference type="EMBL" id="KKA19543.1"/>
    </source>
</evidence>
<dbReference type="GeneID" id="25318767"/>
<dbReference type="GO" id="GO:0016811">
    <property type="term" value="F:hydrolase activity, acting on carbon-nitrogen (but not peptide) bonds, in linear amides"/>
    <property type="evidence" value="ECO:0007669"/>
    <property type="project" value="TreeGrafter"/>
</dbReference>
<dbReference type="AlphaFoldDB" id="A0A0F4YPH1"/>
<dbReference type="STRING" id="1408163.A0A0F4YPH1"/>
<dbReference type="PROSITE" id="PS50263">
    <property type="entry name" value="CN_HYDROLASE"/>
    <property type="match status" value="1"/>
</dbReference>
<evidence type="ECO:0000259" key="2">
    <source>
        <dbReference type="PROSITE" id="PS50263"/>
    </source>
</evidence>
<keyword evidence="4" id="KW-1185">Reference proteome</keyword>
<proteinExistence type="predicted"/>
<name>A0A0F4YPH1_RASE3</name>
<evidence type="ECO:0000313" key="4">
    <source>
        <dbReference type="Proteomes" id="UP000053958"/>
    </source>
</evidence>
<dbReference type="OrthoDB" id="412018at2759"/>
<dbReference type="Gene3D" id="3.60.110.10">
    <property type="entry name" value="Carbon-nitrogen hydrolase"/>
    <property type="match status" value="1"/>
</dbReference>
<gene>
    <name evidence="3" type="ORF">T310_6465</name>
</gene>
<dbReference type="EMBL" id="LASV01000338">
    <property type="protein sequence ID" value="KKA19543.1"/>
    <property type="molecule type" value="Genomic_DNA"/>
</dbReference>
<feature type="domain" description="CN hydrolase" evidence="2">
    <location>
        <begin position="5"/>
        <end position="262"/>
    </location>
</feature>
<reference evidence="3 4" key="1">
    <citation type="submission" date="2015-04" db="EMBL/GenBank/DDBJ databases">
        <authorList>
            <person name="Heijne W.H."/>
            <person name="Fedorova N.D."/>
            <person name="Nierman W.C."/>
            <person name="Vollebregt A.W."/>
            <person name="Zhao Z."/>
            <person name="Wu L."/>
            <person name="Kumar M."/>
            <person name="Stam H."/>
            <person name="van den Berg M.A."/>
            <person name="Pel H.J."/>
        </authorList>
    </citation>
    <scope>NUCLEOTIDE SEQUENCE [LARGE SCALE GENOMIC DNA]</scope>
    <source>
        <strain evidence="3 4">CBS 393.64</strain>
    </source>
</reference>
<keyword evidence="1 3" id="KW-0378">Hydrolase</keyword>
<sequence length="298" mass="32965">MAPSYKVAVIQWHIKNLAPDENHAKACNYIRQAAAQGAVLAVLPEYHLCGWAPDDPAYAVQAGEYQKYLQAYQALAKELHICLVPGTIVERHVVKTDTGDEQVRLYNTAYFISHDGQILGSYRKKNIWHPERPYLTSSGHDPHEVFDTPVGKIGMLICWDLAFPEAFRELIAKGAEIIIIPTYWGRNDASPAALALNPDSEALFLESTLTSRCFENTCAVVFANAAGPADQWLGMSRVVLPFVGPVGKMGAEEGLLLADLDVGVLALAEENYKVRQDLASEGWHYTYRHNNADVKLKG</sequence>
<organism evidence="3 4">
    <name type="scientific">Rasamsonia emersonii (strain ATCC 16479 / CBS 393.64 / IMI 116815)</name>
    <dbReference type="NCBI Taxonomy" id="1408163"/>
    <lineage>
        <taxon>Eukaryota</taxon>
        <taxon>Fungi</taxon>
        <taxon>Dikarya</taxon>
        <taxon>Ascomycota</taxon>
        <taxon>Pezizomycotina</taxon>
        <taxon>Eurotiomycetes</taxon>
        <taxon>Eurotiomycetidae</taxon>
        <taxon>Eurotiales</taxon>
        <taxon>Trichocomaceae</taxon>
        <taxon>Rasamsonia</taxon>
    </lineage>
</organism>
<comment type="caution">
    <text evidence="3">The sequence shown here is derived from an EMBL/GenBank/DDBJ whole genome shotgun (WGS) entry which is preliminary data.</text>
</comment>
<dbReference type="PANTHER" id="PTHR43674:SF16">
    <property type="entry name" value="CARBON-NITROGEN FAMILY, PUTATIVE (AFU_ORTHOLOGUE AFUA_5G02350)-RELATED"/>
    <property type="match status" value="1"/>
</dbReference>